<dbReference type="Pfam" id="PF03732">
    <property type="entry name" value="Retrotrans_gag"/>
    <property type="match status" value="1"/>
</dbReference>
<evidence type="ECO:0000313" key="4">
    <source>
        <dbReference type="EMBL" id="GAU27958.1"/>
    </source>
</evidence>
<name>A0A2Z6M8V9_TRISU</name>
<keyword evidence="5" id="KW-1185">Reference proteome</keyword>
<proteinExistence type="predicted"/>
<feature type="domain" description="Retrovirus-related Pol polyprotein from transposon TNT 1-94-like beta-barrel" evidence="3">
    <location>
        <begin position="382"/>
        <end position="453"/>
    </location>
</feature>
<gene>
    <name evidence="4" type="ORF">TSUD_146760</name>
</gene>
<evidence type="ECO:0000259" key="3">
    <source>
        <dbReference type="Pfam" id="PF22936"/>
    </source>
</evidence>
<protein>
    <recommendedName>
        <fullName evidence="6">Retrotransposon Copia-like N-terminal domain-containing protein</fullName>
    </recommendedName>
</protein>
<feature type="domain" description="Retrotransposon Copia-like N-terminal" evidence="2">
    <location>
        <begin position="29"/>
        <end position="73"/>
    </location>
</feature>
<dbReference type="PANTHER" id="PTHR37610:SF55">
    <property type="entry name" value="RETROTRANSPOSON COPIA-LIKE N-TERMINAL DOMAIN-CONTAINING PROTEIN"/>
    <property type="match status" value="1"/>
</dbReference>
<feature type="domain" description="Retrotransposon gag" evidence="1">
    <location>
        <begin position="93"/>
        <end position="165"/>
    </location>
</feature>
<dbReference type="Pfam" id="PF14244">
    <property type="entry name" value="Retrotran_gag_3"/>
    <property type="match status" value="1"/>
</dbReference>
<sequence length="531" mass="59784">MVRRSAGNVEEVSAIPALTDASQNPYYIHPNESATAAVVQPLLDGKNYHSWSRSFIKAVIMKNKLRFLDGSCVMLERLDPTYEPCIHCNNLVLSWLMNFVISTISQSLVYTETAYQAWSDLKARFSRADRVRISSLQRELYALRQDSLSVTEFFTKLKGLWEELELYRPIPNCTCTFQCVCDAMRNAKKFREEDLVLLFLTGLSDHYGMVRSQILLMEPFPQLNSPFGMVIQHESLNGLDQLEDQTISGSINYVRKPSSYGKYPPKSDKLCTYCHKTNHIVDNCFKKHGFPPGFRFRDGTVAGSRHNGQASKNYFNAENQEQTSDKRVAASFSNEEYQALMALLKSTSNSAGESSSSQVNSFSKCFASSASNDKQGTGFIQWILDSGATDHVCNSLSFFTNHRSIPPLLVKLPNGNLVSTEIVGDIQVTSTLILHGVLYMPNFHYNLISLSKIVLDLDCRIVFTDDLCLIQTKMQKMIGSGRLIHGLYYLQETSSDNSSMCTGKSCNSIVIPKSALWHFRFGHTSQSRLDH</sequence>
<evidence type="ECO:0000313" key="5">
    <source>
        <dbReference type="Proteomes" id="UP000242715"/>
    </source>
</evidence>
<evidence type="ECO:0008006" key="6">
    <source>
        <dbReference type="Google" id="ProtNLM"/>
    </source>
</evidence>
<dbReference type="Pfam" id="PF22936">
    <property type="entry name" value="Pol_BBD"/>
    <property type="match status" value="1"/>
</dbReference>
<organism evidence="4 5">
    <name type="scientific">Trifolium subterraneum</name>
    <name type="common">Subterranean clover</name>
    <dbReference type="NCBI Taxonomy" id="3900"/>
    <lineage>
        <taxon>Eukaryota</taxon>
        <taxon>Viridiplantae</taxon>
        <taxon>Streptophyta</taxon>
        <taxon>Embryophyta</taxon>
        <taxon>Tracheophyta</taxon>
        <taxon>Spermatophyta</taxon>
        <taxon>Magnoliopsida</taxon>
        <taxon>eudicotyledons</taxon>
        <taxon>Gunneridae</taxon>
        <taxon>Pentapetalae</taxon>
        <taxon>rosids</taxon>
        <taxon>fabids</taxon>
        <taxon>Fabales</taxon>
        <taxon>Fabaceae</taxon>
        <taxon>Papilionoideae</taxon>
        <taxon>50 kb inversion clade</taxon>
        <taxon>NPAAA clade</taxon>
        <taxon>Hologalegina</taxon>
        <taxon>IRL clade</taxon>
        <taxon>Trifolieae</taxon>
        <taxon>Trifolium</taxon>
    </lineage>
</organism>
<evidence type="ECO:0000259" key="1">
    <source>
        <dbReference type="Pfam" id="PF03732"/>
    </source>
</evidence>
<reference evidence="5" key="1">
    <citation type="journal article" date="2017" name="Front. Plant Sci.">
        <title>Climate Clever Clovers: New Paradigm to Reduce the Environmental Footprint of Ruminants by Breeding Low Methanogenic Forages Utilizing Haplotype Variation.</title>
        <authorList>
            <person name="Kaur P."/>
            <person name="Appels R."/>
            <person name="Bayer P.E."/>
            <person name="Keeble-Gagnere G."/>
            <person name="Wang J."/>
            <person name="Hirakawa H."/>
            <person name="Shirasawa K."/>
            <person name="Vercoe P."/>
            <person name="Stefanova K."/>
            <person name="Durmic Z."/>
            <person name="Nichols P."/>
            <person name="Revell C."/>
            <person name="Isobe S.N."/>
            <person name="Edwards D."/>
            <person name="Erskine W."/>
        </authorList>
    </citation>
    <scope>NUCLEOTIDE SEQUENCE [LARGE SCALE GENOMIC DNA]</scope>
    <source>
        <strain evidence="5">cv. Daliak</strain>
    </source>
</reference>
<accession>A0A2Z6M8V9</accession>
<dbReference type="InterPro" id="IPR054722">
    <property type="entry name" value="PolX-like_BBD"/>
</dbReference>
<dbReference type="Proteomes" id="UP000242715">
    <property type="component" value="Unassembled WGS sequence"/>
</dbReference>
<dbReference type="OrthoDB" id="1746704at2759"/>
<dbReference type="EMBL" id="DF973364">
    <property type="protein sequence ID" value="GAU27958.1"/>
    <property type="molecule type" value="Genomic_DNA"/>
</dbReference>
<dbReference type="InterPro" id="IPR005162">
    <property type="entry name" value="Retrotrans_gag_dom"/>
</dbReference>
<evidence type="ECO:0000259" key="2">
    <source>
        <dbReference type="Pfam" id="PF14244"/>
    </source>
</evidence>
<dbReference type="InterPro" id="IPR029472">
    <property type="entry name" value="Copia-like_N"/>
</dbReference>
<dbReference type="PANTHER" id="PTHR37610">
    <property type="entry name" value="CCHC-TYPE DOMAIN-CONTAINING PROTEIN"/>
    <property type="match status" value="1"/>
</dbReference>
<dbReference type="AlphaFoldDB" id="A0A2Z6M8V9"/>